<sequence length="70" mass="7730">MKALYKLPAKTNCEDEQWVEATIRTVITQLETIRGRNAGLGGTWKKRISPILIGVGKQLIAVGQAIKEHS</sequence>
<name>X1ISK2_9ZZZZ</name>
<accession>X1ISK2</accession>
<reference evidence="1" key="1">
    <citation type="journal article" date="2014" name="Front. Microbiol.">
        <title>High frequency of phylogenetically diverse reductive dehalogenase-homologous genes in deep subseafloor sedimentary metagenomes.</title>
        <authorList>
            <person name="Kawai M."/>
            <person name="Futagami T."/>
            <person name="Toyoda A."/>
            <person name="Takaki Y."/>
            <person name="Nishi S."/>
            <person name="Hori S."/>
            <person name="Arai W."/>
            <person name="Tsubouchi T."/>
            <person name="Morono Y."/>
            <person name="Uchiyama I."/>
            <person name="Ito T."/>
            <person name="Fujiyama A."/>
            <person name="Inagaki F."/>
            <person name="Takami H."/>
        </authorList>
    </citation>
    <scope>NUCLEOTIDE SEQUENCE</scope>
    <source>
        <strain evidence="1">Expedition CK06-06</strain>
    </source>
</reference>
<protein>
    <submittedName>
        <fullName evidence="1">Uncharacterized protein</fullName>
    </submittedName>
</protein>
<gene>
    <name evidence="1" type="ORF">S03H2_45200</name>
</gene>
<dbReference type="EMBL" id="BARU01028301">
    <property type="protein sequence ID" value="GAH69074.1"/>
    <property type="molecule type" value="Genomic_DNA"/>
</dbReference>
<organism evidence="1">
    <name type="scientific">marine sediment metagenome</name>
    <dbReference type="NCBI Taxonomy" id="412755"/>
    <lineage>
        <taxon>unclassified sequences</taxon>
        <taxon>metagenomes</taxon>
        <taxon>ecological metagenomes</taxon>
    </lineage>
</organism>
<dbReference type="AlphaFoldDB" id="X1ISK2"/>
<comment type="caution">
    <text evidence="1">The sequence shown here is derived from an EMBL/GenBank/DDBJ whole genome shotgun (WGS) entry which is preliminary data.</text>
</comment>
<proteinExistence type="predicted"/>
<evidence type="ECO:0000313" key="1">
    <source>
        <dbReference type="EMBL" id="GAH69074.1"/>
    </source>
</evidence>